<feature type="region of interest" description="Disordered" evidence="1">
    <location>
        <begin position="90"/>
        <end position="110"/>
    </location>
</feature>
<name>A0A699GHM8_TANCI</name>
<gene>
    <name evidence="2" type="ORF">Tci_000286</name>
</gene>
<proteinExistence type="predicted"/>
<sequence length="781" mass="82840">MQPGLGRRHAVRDGQREALQQQRCNHRHLGQRQVLAQAHARAGAQRHVRAARRVAGRLRKPFGMEGQRVGKPGGIVLHQLHRYHEHGAGRQLPAAQRDGGGRAPAQQHRRGRIQAHGFLQRAGHGLQCGQVGGGGRAALQHRCHLGACCRLRCRIAGHAPGPPRQCRGRGFVAGQERRHAFVVHGLARPRSGIVRVQDQQPAQDIVGPDRTVHGQPGVDLAADQPVQHLPGLALGALPRRPVGPACGPVKFGVAGHVHAVYGLFHPHGVDLDRAGKQKTQDDVHRQRRDGRLERPVTGGSRPLRQCRAGGVGHQRHVGLHALGRKSRIQGAAFGLPRGAFRRQYAVAVQFRHDRDAALPAHQGVMVGHQQLAHQLRVGHDDLVLGPDAQVHQVAIHAAPLGERAQQVVCHAPQQAPAGDAGRRSRRPGAWRLQHGAGYLRRRRLRGCERRVMAAMERAGSGGGSDGGWGGWRFHVSHFLPQATRRLEPKRHAVAAARWHYCRLVILASHEYSPSACLPRSAGARATRGQCRAGAVAAAGAAVAAGRAGGRDRPRHGAPAWSRSWRPAWRPVFGQRPAPHAFSGVGDGDPLLVSRHRGGTGHAARLAAVRRAGGHFRDAVRTRDELGAHCGTRLSGVFYGRCRAGIVRRRPGGNPEPVRAGCDRTGAAVCAAMGRLAGQPRPGCAGSAGASPGAALAGAAGSASGYAIAAAGGAALGRAPGVAGVWLAQPAQPAPRGAPYQIVQWPVAARVAGAHPHRRPVLCRARPPRSGAAARLGHAGAR</sequence>
<feature type="region of interest" description="Disordered" evidence="1">
    <location>
        <begin position="271"/>
        <end position="303"/>
    </location>
</feature>
<evidence type="ECO:0000313" key="2">
    <source>
        <dbReference type="EMBL" id="GEU28308.1"/>
    </source>
</evidence>
<protein>
    <submittedName>
        <fullName evidence="2">Uncharacterized protein</fullName>
    </submittedName>
</protein>
<accession>A0A699GHM8</accession>
<organism evidence="2">
    <name type="scientific">Tanacetum cinerariifolium</name>
    <name type="common">Dalmatian daisy</name>
    <name type="synonym">Chrysanthemum cinerariifolium</name>
    <dbReference type="NCBI Taxonomy" id="118510"/>
    <lineage>
        <taxon>Eukaryota</taxon>
        <taxon>Viridiplantae</taxon>
        <taxon>Streptophyta</taxon>
        <taxon>Embryophyta</taxon>
        <taxon>Tracheophyta</taxon>
        <taxon>Spermatophyta</taxon>
        <taxon>Magnoliopsida</taxon>
        <taxon>eudicotyledons</taxon>
        <taxon>Gunneridae</taxon>
        <taxon>Pentapetalae</taxon>
        <taxon>asterids</taxon>
        <taxon>campanulids</taxon>
        <taxon>Asterales</taxon>
        <taxon>Asteraceae</taxon>
        <taxon>Asteroideae</taxon>
        <taxon>Anthemideae</taxon>
        <taxon>Anthemidinae</taxon>
        <taxon>Tanacetum</taxon>
    </lineage>
</organism>
<dbReference type="AlphaFoldDB" id="A0A699GHM8"/>
<reference evidence="2" key="1">
    <citation type="journal article" date="2019" name="Sci. Rep.">
        <title>Draft genome of Tanacetum cinerariifolium, the natural source of mosquito coil.</title>
        <authorList>
            <person name="Yamashiro T."/>
            <person name="Shiraishi A."/>
            <person name="Satake H."/>
            <person name="Nakayama K."/>
        </authorList>
    </citation>
    <scope>NUCLEOTIDE SEQUENCE</scope>
</reference>
<comment type="caution">
    <text evidence="2">The sequence shown here is derived from an EMBL/GenBank/DDBJ whole genome shotgun (WGS) entry which is preliminary data.</text>
</comment>
<dbReference type="EMBL" id="BKCJ010000004">
    <property type="protein sequence ID" value="GEU28308.1"/>
    <property type="molecule type" value="Genomic_DNA"/>
</dbReference>
<feature type="compositionally biased region" description="Basic and acidic residues" evidence="1">
    <location>
        <begin position="271"/>
        <end position="294"/>
    </location>
</feature>
<evidence type="ECO:0000256" key="1">
    <source>
        <dbReference type="SAM" id="MobiDB-lite"/>
    </source>
</evidence>